<dbReference type="GO" id="GO:0005576">
    <property type="term" value="C:extracellular region"/>
    <property type="evidence" value="ECO:0007669"/>
    <property type="project" value="UniProtKB-SubCell"/>
</dbReference>
<dbReference type="Gene3D" id="2.160.20.80">
    <property type="entry name" value="E3 ubiquitin-protein ligase SopA"/>
    <property type="match status" value="1"/>
</dbReference>
<dbReference type="AlphaFoldDB" id="A0A657FME7"/>
<dbReference type="EMBL" id="RTWO01000006">
    <property type="protein sequence ID" value="MKC74781.1"/>
    <property type="molecule type" value="Genomic_DNA"/>
</dbReference>
<dbReference type="Gene3D" id="3.30.2450.10">
    <property type="entry name" value="Secreted effector protein pipB2"/>
    <property type="match status" value="1"/>
</dbReference>
<gene>
    <name evidence="9" type="primary">pipB</name>
    <name evidence="9" type="ORF">D1800_08620</name>
</gene>
<comment type="caution">
    <text evidence="9">The sequence shown here is derived from an EMBL/GenBank/DDBJ whole genome shotgun (WGS) entry which is preliminary data.</text>
</comment>
<dbReference type="NCBIfam" id="NF011744">
    <property type="entry name" value="PRK15197.1"/>
    <property type="match status" value="1"/>
</dbReference>
<dbReference type="Pfam" id="PF21684">
    <property type="entry name" value="PipB2_N"/>
    <property type="match status" value="1"/>
</dbReference>
<keyword evidence="3" id="KW-0964">Secreted</keyword>
<dbReference type="InterPro" id="IPR048984">
    <property type="entry name" value="PipB2_N"/>
</dbReference>
<dbReference type="GO" id="GO:0033644">
    <property type="term" value="C:host cell membrane"/>
    <property type="evidence" value="ECO:0007669"/>
    <property type="project" value="UniProtKB-SubCell"/>
</dbReference>
<evidence type="ECO:0000256" key="3">
    <source>
        <dbReference type="ARBA" id="ARBA00022525"/>
    </source>
</evidence>
<dbReference type="InterPro" id="IPR051082">
    <property type="entry name" value="Pentapeptide-BTB/POZ_domain"/>
</dbReference>
<dbReference type="InterPro" id="IPR001646">
    <property type="entry name" value="5peptide_repeat"/>
</dbReference>
<organism evidence="9">
    <name type="scientific">Salmonella enterica subsp. enterica serovar Denver</name>
    <dbReference type="NCBI Taxonomy" id="1954177"/>
    <lineage>
        <taxon>Bacteria</taxon>
        <taxon>Pseudomonadati</taxon>
        <taxon>Pseudomonadota</taxon>
        <taxon>Gammaproteobacteria</taxon>
        <taxon>Enterobacterales</taxon>
        <taxon>Enterobacteriaceae</taxon>
        <taxon>Salmonella</taxon>
    </lineage>
</organism>
<dbReference type="Proteomes" id="UP000839516">
    <property type="component" value="Unassembled WGS sequence"/>
</dbReference>
<keyword evidence="6" id="KW-0843">Virulence</keyword>
<comment type="subcellular location">
    <subcellularLocation>
        <location evidence="1">Host membrane</location>
    </subcellularLocation>
    <subcellularLocation>
        <location evidence="2">Secreted</location>
    </subcellularLocation>
</comment>
<dbReference type="SUPFAM" id="SSF141571">
    <property type="entry name" value="Pentapeptide repeat-like"/>
    <property type="match status" value="1"/>
</dbReference>
<evidence type="ECO:0000256" key="4">
    <source>
        <dbReference type="ARBA" id="ARBA00022737"/>
    </source>
</evidence>
<dbReference type="Pfam" id="PF00805">
    <property type="entry name" value="Pentapeptide"/>
    <property type="match status" value="2"/>
</dbReference>
<name>A0A657FME7_SALET</name>
<reference evidence="9" key="1">
    <citation type="submission" date="2018-09" db="EMBL/GenBank/DDBJ databases">
        <authorList>
            <consortium name="GenomeTrakr network: Whole genome sequencing for foodborne pathogen traceback"/>
        </authorList>
    </citation>
    <scope>NUCLEOTIDE SEQUENCE [LARGE SCALE GENOMIC DNA]</scope>
    <source>
        <strain evidence="9">FDA00013424</strain>
    </source>
</reference>
<proteinExistence type="predicted"/>
<feature type="domain" description="Secreted effector protein PipB2 N-terminal" evidence="8">
    <location>
        <begin position="29"/>
        <end position="136"/>
    </location>
</feature>
<accession>A0A657FME7</accession>
<keyword evidence="4" id="KW-0677">Repeat</keyword>
<sequence length="291" mass="31344">MPITNASPESILKYLYAAGTGTKEAMKSATSPRGILGWLVNFFTCGGVRRSNERCFQEVIGKLTTSLLYVNKDAFLDGNKIFLEDINGCAICLSCGAASENTDPMVIIEVNKNGKTVTDKVDSERFWNVCRMLKLMSKHNIQQPDSLITEDGFLNLRGVNLANKNFQGEDLSKIDASNADFRGTNLSNVNLAGANLCCANLHAVNLMGSNMTKANLTHANLTCANMSGVNLTAAILFGSDLTDTKLNGAKLDKIALTLAKASTGADLTGSQHTPTPLPDYNDKTLFPHPIF</sequence>
<keyword evidence="7" id="KW-0472">Membrane</keyword>
<evidence type="ECO:0000256" key="5">
    <source>
        <dbReference type="ARBA" id="ARBA00022870"/>
    </source>
</evidence>
<protein>
    <submittedName>
        <fullName evidence="9">Type III secretion system effector PipB</fullName>
    </submittedName>
</protein>
<dbReference type="PANTHER" id="PTHR14136:SF17">
    <property type="entry name" value="BTB_POZ DOMAIN-CONTAINING PROTEIN KCTD9"/>
    <property type="match status" value="1"/>
</dbReference>
<evidence type="ECO:0000256" key="2">
    <source>
        <dbReference type="ARBA" id="ARBA00004613"/>
    </source>
</evidence>
<keyword evidence="5" id="KW-1043">Host membrane</keyword>
<evidence type="ECO:0000256" key="1">
    <source>
        <dbReference type="ARBA" id="ARBA00004551"/>
    </source>
</evidence>
<dbReference type="PANTHER" id="PTHR14136">
    <property type="entry name" value="BTB_POZ DOMAIN-CONTAINING PROTEIN KCTD9"/>
    <property type="match status" value="1"/>
</dbReference>
<evidence type="ECO:0000313" key="9">
    <source>
        <dbReference type="EMBL" id="MKC74781.1"/>
    </source>
</evidence>
<evidence type="ECO:0000256" key="6">
    <source>
        <dbReference type="ARBA" id="ARBA00023026"/>
    </source>
</evidence>
<evidence type="ECO:0000256" key="7">
    <source>
        <dbReference type="ARBA" id="ARBA00023136"/>
    </source>
</evidence>
<evidence type="ECO:0000259" key="8">
    <source>
        <dbReference type="Pfam" id="PF21684"/>
    </source>
</evidence>